<name>A0AAN7GNJ7_9MYRT</name>
<sequence length="392" mass="44166">MSDDGVHPEFSEKDLEASLAEIHESFSKLTYLKERVDGRIECLAKDSKESKGEMKLPTEEIKDWQENLKERLKNLRENVFEAINRNDAREFVVRTEEAARILMSMLRSLVQEEQQIDSLLDKNIASGGNVDSSSESDFVVPEIGSSGGTSSAGTDITIRDGRIEGIVDRKLDVFLGLNVSEEDFMAMDEQRNAQIQMETNLKSVQKYLAECLKSRAAKIQAEVSVMVVEIFLLLAVNSMESKFQPFRSCLEDIVEEKEEGAKVVKSVLDALEVAGAELRKPGTSIQTEITSKTNEDKQLQEVGERVEEILGQFMMLISHLDDFMNYVGYLETRVVADHAIRKFQEDMKDMEREVQEIGSNLDATRVMFSHDDLPTILAGVAEAYCELALRTD</sequence>
<comment type="caution">
    <text evidence="2">The sequence shown here is derived from an EMBL/GenBank/DDBJ whole genome shotgun (WGS) entry which is preliminary data.</text>
</comment>
<evidence type="ECO:0000256" key="1">
    <source>
        <dbReference type="SAM" id="Coils"/>
    </source>
</evidence>
<reference evidence="2 3" key="1">
    <citation type="journal article" date="2023" name="Hortic Res">
        <title>Pangenome of water caltrop reveals structural variations and asymmetric subgenome divergence after allopolyploidization.</title>
        <authorList>
            <person name="Zhang X."/>
            <person name="Chen Y."/>
            <person name="Wang L."/>
            <person name="Yuan Y."/>
            <person name="Fang M."/>
            <person name="Shi L."/>
            <person name="Lu R."/>
            <person name="Comes H.P."/>
            <person name="Ma Y."/>
            <person name="Chen Y."/>
            <person name="Huang G."/>
            <person name="Zhou Y."/>
            <person name="Zheng Z."/>
            <person name="Qiu Y."/>
        </authorList>
    </citation>
    <scope>NUCLEOTIDE SEQUENCE [LARGE SCALE GENOMIC DNA]</scope>
    <source>
        <tissue evidence="2">Roots</tissue>
    </source>
</reference>
<dbReference type="Proteomes" id="UP001345219">
    <property type="component" value="Chromosome 1"/>
</dbReference>
<evidence type="ECO:0000313" key="2">
    <source>
        <dbReference type="EMBL" id="KAK4742727.1"/>
    </source>
</evidence>
<organism evidence="2 3">
    <name type="scientific">Trapa incisa</name>
    <dbReference type="NCBI Taxonomy" id="236973"/>
    <lineage>
        <taxon>Eukaryota</taxon>
        <taxon>Viridiplantae</taxon>
        <taxon>Streptophyta</taxon>
        <taxon>Embryophyta</taxon>
        <taxon>Tracheophyta</taxon>
        <taxon>Spermatophyta</taxon>
        <taxon>Magnoliopsida</taxon>
        <taxon>eudicotyledons</taxon>
        <taxon>Gunneridae</taxon>
        <taxon>Pentapetalae</taxon>
        <taxon>rosids</taxon>
        <taxon>malvids</taxon>
        <taxon>Myrtales</taxon>
        <taxon>Lythraceae</taxon>
        <taxon>Trapa</taxon>
    </lineage>
</organism>
<keyword evidence="1" id="KW-0175">Coiled coil</keyword>
<accession>A0AAN7GNJ7</accession>
<gene>
    <name evidence="2" type="ORF">SAY87_000728</name>
</gene>
<dbReference type="EMBL" id="JAXIOK010000023">
    <property type="protein sequence ID" value="KAK4742727.1"/>
    <property type="molecule type" value="Genomic_DNA"/>
</dbReference>
<dbReference type="AlphaFoldDB" id="A0AAN7GNJ7"/>
<evidence type="ECO:0000313" key="3">
    <source>
        <dbReference type="Proteomes" id="UP001345219"/>
    </source>
</evidence>
<protein>
    <submittedName>
        <fullName evidence="2">Uncharacterized protein</fullName>
    </submittedName>
</protein>
<keyword evidence="3" id="KW-1185">Reference proteome</keyword>
<feature type="coiled-coil region" evidence="1">
    <location>
        <begin position="58"/>
        <end position="85"/>
    </location>
</feature>
<proteinExistence type="predicted"/>